<evidence type="ECO:0000256" key="1">
    <source>
        <dbReference type="SAM" id="MobiDB-lite"/>
    </source>
</evidence>
<feature type="region of interest" description="Disordered" evidence="1">
    <location>
        <begin position="254"/>
        <end position="300"/>
    </location>
</feature>
<dbReference type="SMART" id="SM00287">
    <property type="entry name" value="SH3b"/>
    <property type="match status" value="2"/>
</dbReference>
<protein>
    <submittedName>
        <fullName evidence="3">SH3 domain-containing protein</fullName>
    </submittedName>
</protein>
<feature type="compositionally biased region" description="Low complexity" evidence="1">
    <location>
        <begin position="163"/>
        <end position="173"/>
    </location>
</feature>
<evidence type="ECO:0000313" key="4">
    <source>
        <dbReference type="Proteomes" id="UP000757435"/>
    </source>
</evidence>
<dbReference type="InterPro" id="IPR003646">
    <property type="entry name" value="SH3-like_bac-type"/>
</dbReference>
<evidence type="ECO:0000313" key="3">
    <source>
        <dbReference type="EMBL" id="MBW4658032.1"/>
    </source>
</evidence>
<feature type="compositionally biased region" description="Low complexity" evidence="1">
    <location>
        <begin position="277"/>
        <end position="299"/>
    </location>
</feature>
<feature type="domain" description="SH3b" evidence="2">
    <location>
        <begin position="296"/>
        <end position="367"/>
    </location>
</feature>
<dbReference type="PROSITE" id="PS51257">
    <property type="entry name" value="PROKAR_LIPOPROTEIN"/>
    <property type="match status" value="1"/>
</dbReference>
<gene>
    <name evidence="3" type="ORF">KME15_05120</name>
</gene>
<dbReference type="Proteomes" id="UP000757435">
    <property type="component" value="Unassembled WGS sequence"/>
</dbReference>
<feature type="region of interest" description="Disordered" evidence="1">
    <location>
        <begin position="159"/>
        <end position="198"/>
    </location>
</feature>
<name>A0A951Q775_9CYAN</name>
<dbReference type="Pfam" id="PF08239">
    <property type="entry name" value="SH3_3"/>
    <property type="match status" value="2"/>
</dbReference>
<proteinExistence type="predicted"/>
<reference evidence="3" key="2">
    <citation type="journal article" date="2022" name="Microbiol. Resour. Announc.">
        <title>Metagenome Sequencing to Explore Phylogenomics of Terrestrial Cyanobacteria.</title>
        <authorList>
            <person name="Ward R.D."/>
            <person name="Stajich J.E."/>
            <person name="Johansen J.R."/>
            <person name="Huntemann M."/>
            <person name="Clum A."/>
            <person name="Foster B."/>
            <person name="Foster B."/>
            <person name="Roux S."/>
            <person name="Palaniappan K."/>
            <person name="Varghese N."/>
            <person name="Mukherjee S."/>
            <person name="Reddy T.B.K."/>
            <person name="Daum C."/>
            <person name="Copeland A."/>
            <person name="Chen I.A."/>
            <person name="Ivanova N.N."/>
            <person name="Kyrpides N.C."/>
            <person name="Shapiro N."/>
            <person name="Eloe-Fadrosh E.A."/>
            <person name="Pietrasiak N."/>
        </authorList>
    </citation>
    <scope>NUCLEOTIDE SEQUENCE</scope>
    <source>
        <strain evidence="3">UHER 2000/2452</strain>
    </source>
</reference>
<dbReference type="PROSITE" id="PS51781">
    <property type="entry name" value="SH3B"/>
    <property type="match status" value="2"/>
</dbReference>
<feature type="domain" description="SH3b" evidence="2">
    <location>
        <begin position="183"/>
        <end position="253"/>
    </location>
</feature>
<dbReference type="AlphaFoldDB" id="A0A951Q775"/>
<organism evidence="3 4">
    <name type="scientific">Drouetiella hepatica Uher 2000/2452</name>
    <dbReference type="NCBI Taxonomy" id="904376"/>
    <lineage>
        <taxon>Bacteria</taxon>
        <taxon>Bacillati</taxon>
        <taxon>Cyanobacteriota</taxon>
        <taxon>Cyanophyceae</taxon>
        <taxon>Oculatellales</taxon>
        <taxon>Oculatellaceae</taxon>
        <taxon>Drouetiella</taxon>
    </lineage>
</organism>
<dbReference type="EMBL" id="JAHHHD010000004">
    <property type="protein sequence ID" value="MBW4658032.1"/>
    <property type="molecule type" value="Genomic_DNA"/>
</dbReference>
<evidence type="ECO:0000259" key="2">
    <source>
        <dbReference type="PROSITE" id="PS51781"/>
    </source>
</evidence>
<accession>A0A951Q775</accession>
<feature type="compositionally biased region" description="Polar residues" evidence="1">
    <location>
        <begin position="267"/>
        <end position="276"/>
    </location>
</feature>
<feature type="compositionally biased region" description="Low complexity" evidence="1">
    <location>
        <begin position="255"/>
        <end position="266"/>
    </location>
</feature>
<sequence>MTSRRVCIPRSSAEKVRTTLLGVLSLGTLALSACSVADLAPRDVSSSVPSATPTLSASPSLGTSPSASAIASEFTFPQSSCGDQAVSPSESWYPVYIDKSDIAQIRNRYCKDAVSVIRDKTGVPSVQVASFTTYGKAQRFALAVGGEVEPVGISRTSLDARITSQDSQSPDSSTRADVESTDKAVLTSSQPQAPINVRERATTSAGIAHIGYGGDRLSILDKMQGEDGNTWYSVRLESGERGWVRSDFVSQDANASSSGIQSSSAQDPATSGNLDRSLTASASPSASAESSTSGSARSAVLTASEPDALINVRTGASTSAEVQSTGYAGDRIQVVDKKRGEDGETWYSVRFESGTTGWVRSDFVSSN</sequence>
<dbReference type="Gene3D" id="2.30.30.40">
    <property type="entry name" value="SH3 Domains"/>
    <property type="match status" value="2"/>
</dbReference>
<comment type="caution">
    <text evidence="3">The sequence shown here is derived from an EMBL/GenBank/DDBJ whole genome shotgun (WGS) entry which is preliminary data.</text>
</comment>
<reference evidence="3" key="1">
    <citation type="submission" date="2021-05" db="EMBL/GenBank/DDBJ databases">
        <authorList>
            <person name="Pietrasiak N."/>
            <person name="Ward R."/>
            <person name="Stajich J.E."/>
            <person name="Kurbessoian T."/>
        </authorList>
    </citation>
    <scope>NUCLEOTIDE SEQUENCE</scope>
    <source>
        <strain evidence="3">UHER 2000/2452</strain>
    </source>
</reference>